<dbReference type="RefSeq" id="WP_323295699.1">
    <property type="nucleotide sequence ID" value="NZ_JAYFUM010000006.1"/>
</dbReference>
<evidence type="ECO:0000313" key="2">
    <source>
        <dbReference type="EMBL" id="MEA5138530.1"/>
    </source>
</evidence>
<evidence type="ECO:0000313" key="3">
    <source>
        <dbReference type="Proteomes" id="UP001302949"/>
    </source>
</evidence>
<feature type="chain" id="PRO_5047376897" evidence="1">
    <location>
        <begin position="27"/>
        <end position="150"/>
    </location>
</feature>
<reference evidence="2 3" key="1">
    <citation type="submission" date="2023-12" db="EMBL/GenBank/DDBJ databases">
        <title>Novel species of the genus Arcicella isolated from rivers.</title>
        <authorList>
            <person name="Lu H."/>
        </authorList>
    </citation>
    <scope>NUCLEOTIDE SEQUENCE [LARGE SCALE GENOMIC DNA]</scope>
    <source>
        <strain evidence="2 3">KCTC 23307</strain>
    </source>
</reference>
<feature type="signal peptide" evidence="1">
    <location>
        <begin position="1"/>
        <end position="26"/>
    </location>
</feature>
<protein>
    <submittedName>
        <fullName evidence="2">DUF2141 domain-containing protein</fullName>
    </submittedName>
</protein>
<keyword evidence="3" id="KW-1185">Reference proteome</keyword>
<gene>
    <name evidence="2" type="ORF">VB248_05285</name>
</gene>
<dbReference type="Pfam" id="PF09912">
    <property type="entry name" value="DUF2141"/>
    <property type="match status" value="1"/>
</dbReference>
<sequence>MRTRNFFNISLVFGLLFSLFSLNAQAQSTQFTVNVSGIKSAKGQIILNVFKNSDGYENEKPYKIFKYDKKALVNGTLSIKCTLEAGVYGITLLDDENTNDKLDKSFIGIPKEGFGFSNFFMEKLKKPDFDDFKVQIKNENIKIDIKVKYM</sequence>
<accession>A0ABU5Q6R3</accession>
<dbReference type="Proteomes" id="UP001302949">
    <property type="component" value="Unassembled WGS sequence"/>
</dbReference>
<dbReference type="InterPro" id="IPR018673">
    <property type="entry name" value="DUF2141"/>
</dbReference>
<proteinExistence type="predicted"/>
<evidence type="ECO:0000256" key="1">
    <source>
        <dbReference type="SAM" id="SignalP"/>
    </source>
</evidence>
<comment type="caution">
    <text evidence="2">The sequence shown here is derived from an EMBL/GenBank/DDBJ whole genome shotgun (WGS) entry which is preliminary data.</text>
</comment>
<dbReference type="EMBL" id="JAYFUM010000006">
    <property type="protein sequence ID" value="MEA5138530.1"/>
    <property type="molecule type" value="Genomic_DNA"/>
</dbReference>
<name>A0ABU5Q6R3_9BACT</name>
<organism evidence="2 3">
    <name type="scientific">Arcicella rigui</name>
    <dbReference type="NCBI Taxonomy" id="797020"/>
    <lineage>
        <taxon>Bacteria</taxon>
        <taxon>Pseudomonadati</taxon>
        <taxon>Bacteroidota</taxon>
        <taxon>Cytophagia</taxon>
        <taxon>Cytophagales</taxon>
        <taxon>Flectobacillaceae</taxon>
        <taxon>Arcicella</taxon>
    </lineage>
</organism>
<keyword evidence="1" id="KW-0732">Signal</keyword>